<dbReference type="EC" id="2.3.2.30" evidence="7"/>
<keyword evidence="5" id="KW-0012">Acyltransferase</keyword>
<dbReference type="RefSeq" id="WP_144066971.1">
    <property type="nucleotide sequence ID" value="NZ_CP041636.1"/>
</dbReference>
<keyword evidence="4" id="KW-0443">Lipid metabolism</keyword>
<evidence type="ECO:0000256" key="8">
    <source>
        <dbReference type="ARBA" id="ARBA00039866"/>
    </source>
</evidence>
<accession>A0A516GXC7</accession>
<protein>
    <recommendedName>
        <fullName evidence="8">L-ornithine N(alpha)-acyltransferase</fullName>
        <ecNumber evidence="7">2.3.2.30</ecNumber>
    </recommendedName>
</protein>
<dbReference type="PANTHER" id="PTHR37323:SF1">
    <property type="entry name" value="L-ORNITHINE N(ALPHA)-ACYLTRANSFERASE"/>
    <property type="match status" value="1"/>
</dbReference>
<comment type="pathway">
    <text evidence="1">Lipid metabolism.</text>
</comment>
<dbReference type="Gene3D" id="3.40.630.30">
    <property type="match status" value="1"/>
</dbReference>
<evidence type="ECO:0000256" key="1">
    <source>
        <dbReference type="ARBA" id="ARBA00005189"/>
    </source>
</evidence>
<organism evidence="11 12">
    <name type="scientific">Ferrovibrio terrae</name>
    <dbReference type="NCBI Taxonomy" id="2594003"/>
    <lineage>
        <taxon>Bacteria</taxon>
        <taxon>Pseudomonadati</taxon>
        <taxon>Pseudomonadota</taxon>
        <taxon>Alphaproteobacteria</taxon>
        <taxon>Rhodospirillales</taxon>
        <taxon>Rhodospirillaceae</taxon>
        <taxon>Ferrovibrio</taxon>
    </lineage>
</organism>
<sequence length="289" mass="32870">MQLPLSVPSVIPQPRVTRRGWQCTSADGRFEVRLTRSPDDIAAAQRLRYKVFYEEMAAEPSPEMARLGRDFDQFDRLCDHLMVFDRRHPDGEQAVGTYRLLRREFAETHGGFYSASEYDLKPMLDYAGAGGGLLELGRSCVHRDYRTNATIQLLWRGISTYITDHDIGFMFGCASFPGTDPERHAMALSYLHHNHLPPPQWRVRALPERFVSMNLMPADQVNMRTALHALPPLIKGYLRLGAYIGDGAVIDQQFGTTDVFILLPVDRIAPKYQNRFSPDEGLVVTEYHA</sequence>
<evidence type="ECO:0000313" key="12">
    <source>
        <dbReference type="Proteomes" id="UP000317496"/>
    </source>
</evidence>
<gene>
    <name evidence="11" type="ORF">FNB15_01280</name>
</gene>
<comment type="catalytic activity">
    <reaction evidence="10">
        <text>a (3R)-hydroxyacyl-[ACP] + L-ornithine = a lyso-ornithine lipid + holo-[ACP] + H(+)</text>
        <dbReference type="Rhea" id="RHEA:20633"/>
        <dbReference type="Rhea" id="RHEA-COMP:9685"/>
        <dbReference type="Rhea" id="RHEA-COMP:9945"/>
        <dbReference type="ChEBI" id="CHEBI:15378"/>
        <dbReference type="ChEBI" id="CHEBI:46911"/>
        <dbReference type="ChEBI" id="CHEBI:64479"/>
        <dbReference type="ChEBI" id="CHEBI:78827"/>
        <dbReference type="ChEBI" id="CHEBI:138482"/>
        <dbReference type="EC" id="2.3.2.30"/>
    </reaction>
    <physiologicalReaction direction="left-to-right" evidence="10">
        <dbReference type="Rhea" id="RHEA:20634"/>
    </physiologicalReaction>
</comment>
<keyword evidence="3 11" id="KW-0808">Transferase</keyword>
<dbReference type="AlphaFoldDB" id="A0A516GXC7"/>
<evidence type="ECO:0000256" key="6">
    <source>
        <dbReference type="ARBA" id="ARBA00038095"/>
    </source>
</evidence>
<dbReference type="EMBL" id="CP041636">
    <property type="protein sequence ID" value="QDO95990.1"/>
    <property type="molecule type" value="Genomic_DNA"/>
</dbReference>
<evidence type="ECO:0000256" key="3">
    <source>
        <dbReference type="ARBA" id="ARBA00022679"/>
    </source>
</evidence>
<dbReference type="Proteomes" id="UP000317496">
    <property type="component" value="Chromosome"/>
</dbReference>
<evidence type="ECO:0000256" key="10">
    <source>
        <dbReference type="ARBA" id="ARBA00047785"/>
    </source>
</evidence>
<reference evidence="11 12" key="1">
    <citation type="submission" date="2019-07" db="EMBL/GenBank/DDBJ databases">
        <title>Genome sequencing for Ferrovibrio sp. K5.</title>
        <authorList>
            <person name="Park S.-J."/>
        </authorList>
    </citation>
    <scope>NUCLEOTIDE SEQUENCE [LARGE SCALE GENOMIC DNA]</scope>
    <source>
        <strain evidence="11 12">K5</strain>
    </source>
</reference>
<keyword evidence="12" id="KW-1185">Reference proteome</keyword>
<evidence type="ECO:0000256" key="7">
    <source>
        <dbReference type="ARBA" id="ARBA00039058"/>
    </source>
</evidence>
<evidence type="ECO:0000313" key="11">
    <source>
        <dbReference type="EMBL" id="QDO95990.1"/>
    </source>
</evidence>
<proteinExistence type="inferred from homology"/>
<evidence type="ECO:0000256" key="2">
    <source>
        <dbReference type="ARBA" id="ARBA00022516"/>
    </source>
</evidence>
<evidence type="ECO:0000256" key="4">
    <source>
        <dbReference type="ARBA" id="ARBA00023098"/>
    </source>
</evidence>
<name>A0A516GXC7_9PROT</name>
<dbReference type="SUPFAM" id="SSF55729">
    <property type="entry name" value="Acyl-CoA N-acyltransferases (Nat)"/>
    <property type="match status" value="1"/>
</dbReference>
<dbReference type="Pfam" id="PF13444">
    <property type="entry name" value="Acetyltransf_5"/>
    <property type="match status" value="1"/>
</dbReference>
<dbReference type="KEGG" id="fer:FNB15_01280"/>
<dbReference type="GO" id="GO:0006629">
    <property type="term" value="P:lipid metabolic process"/>
    <property type="evidence" value="ECO:0007669"/>
    <property type="project" value="UniProtKB-KW"/>
</dbReference>
<dbReference type="InterPro" id="IPR016181">
    <property type="entry name" value="Acyl_CoA_acyltransferase"/>
</dbReference>
<evidence type="ECO:0000256" key="5">
    <source>
        <dbReference type="ARBA" id="ARBA00023315"/>
    </source>
</evidence>
<evidence type="ECO:0000256" key="9">
    <source>
        <dbReference type="ARBA" id="ARBA00045724"/>
    </source>
</evidence>
<comment type="function">
    <text evidence="9">Catalyzes the first step in the biosynthesis of ornithine lipids, which are phosphorus-free membrane lipids. Catalyzes the 3-hydroxyacyl-acyl carrier protein-dependent acylation of ornithine to form lyso-ornithine lipid (LOL).</text>
</comment>
<keyword evidence="2" id="KW-0444">Lipid biosynthesis</keyword>
<comment type="similarity">
    <text evidence="6">Belongs to the acetyltransferase family. OlsB subfamily.</text>
</comment>
<dbReference type="PANTHER" id="PTHR37323">
    <property type="entry name" value="GCN5-RELATED N-ACETYLTRANSFERASE"/>
    <property type="match status" value="1"/>
</dbReference>
<dbReference type="GO" id="GO:0043810">
    <property type="term" value="F:ornithine-acyl [acyl carrier protein] N-acyltransferase activity"/>
    <property type="evidence" value="ECO:0007669"/>
    <property type="project" value="UniProtKB-EC"/>
</dbReference>
<dbReference type="OrthoDB" id="9787072at2"/>
<dbReference type="InterPro" id="IPR052351">
    <property type="entry name" value="Ornithine_N-alpha-AT"/>
</dbReference>